<proteinExistence type="predicted"/>
<sequence length="59" mass="6973">MMPFIPKELAPYLIIVEDGYKLKECAPDNVKKMFLVWVKEVKKLESEQVSFCPTYKEFT</sequence>
<organism evidence="1 2">
    <name type="scientific">Thermoanaerobacterium butyriciformans</name>
    <dbReference type="NCBI Taxonomy" id="1702242"/>
    <lineage>
        <taxon>Bacteria</taxon>
        <taxon>Bacillati</taxon>
        <taxon>Bacillota</taxon>
        <taxon>Clostridia</taxon>
        <taxon>Thermoanaerobacterales</taxon>
        <taxon>Thermoanaerobacteraceae</taxon>
        <taxon>Thermoanaerobacterium</taxon>
    </lineage>
</organism>
<dbReference type="Proteomes" id="UP001166402">
    <property type="component" value="Unassembled WGS sequence"/>
</dbReference>
<keyword evidence="2" id="KW-1185">Reference proteome</keyword>
<comment type="caution">
    <text evidence="1">The sequence shown here is derived from an EMBL/GenBank/DDBJ whole genome shotgun (WGS) entry which is preliminary data.</text>
</comment>
<accession>A0ABS4NDB8</accession>
<evidence type="ECO:0000313" key="1">
    <source>
        <dbReference type="EMBL" id="MBP2071654.1"/>
    </source>
</evidence>
<gene>
    <name evidence="1" type="ORF">J2Z80_001174</name>
</gene>
<protein>
    <submittedName>
        <fullName evidence="1">Uncharacterized protein</fullName>
    </submittedName>
</protein>
<reference evidence="1" key="1">
    <citation type="submission" date="2021-03" db="EMBL/GenBank/DDBJ databases">
        <title>Genomic Encyclopedia of Type Strains, Phase IV (KMG-IV): sequencing the most valuable type-strain genomes for metagenomic binning, comparative biology and taxonomic classification.</title>
        <authorList>
            <person name="Goeker M."/>
        </authorList>
    </citation>
    <scope>NUCLEOTIDE SEQUENCE</scope>
    <source>
        <strain evidence="1">DSM 101588</strain>
    </source>
</reference>
<dbReference type="EMBL" id="JAGGLT010000010">
    <property type="protein sequence ID" value="MBP2071654.1"/>
    <property type="molecule type" value="Genomic_DNA"/>
</dbReference>
<evidence type="ECO:0000313" key="2">
    <source>
        <dbReference type="Proteomes" id="UP001166402"/>
    </source>
</evidence>
<name>A0ABS4NDB8_9THEO</name>
<dbReference type="RefSeq" id="WP_192401955.1">
    <property type="nucleotide sequence ID" value="NZ_JAGGLT010000010.1"/>
</dbReference>